<protein>
    <submittedName>
        <fullName evidence="1">Uncharacterized protein</fullName>
    </submittedName>
</protein>
<dbReference type="AlphaFoldDB" id="A0A0L0BQZ6"/>
<proteinExistence type="predicted"/>
<reference evidence="1 2" key="1">
    <citation type="journal article" date="2015" name="Nat. Commun.">
        <title>Lucilia cuprina genome unlocks parasitic fly biology to underpin future interventions.</title>
        <authorList>
            <person name="Anstead C.A."/>
            <person name="Korhonen P.K."/>
            <person name="Young N.D."/>
            <person name="Hall R.S."/>
            <person name="Jex A.R."/>
            <person name="Murali S.C."/>
            <person name="Hughes D.S."/>
            <person name="Lee S.F."/>
            <person name="Perry T."/>
            <person name="Stroehlein A.J."/>
            <person name="Ansell B.R."/>
            <person name="Breugelmans B."/>
            <person name="Hofmann A."/>
            <person name="Qu J."/>
            <person name="Dugan S."/>
            <person name="Lee S.L."/>
            <person name="Chao H."/>
            <person name="Dinh H."/>
            <person name="Han Y."/>
            <person name="Doddapaneni H.V."/>
            <person name="Worley K.C."/>
            <person name="Muzny D.M."/>
            <person name="Ioannidis P."/>
            <person name="Waterhouse R.M."/>
            <person name="Zdobnov E.M."/>
            <person name="James P.J."/>
            <person name="Bagnall N.H."/>
            <person name="Kotze A.C."/>
            <person name="Gibbs R.A."/>
            <person name="Richards S."/>
            <person name="Batterham P."/>
            <person name="Gasser R.B."/>
        </authorList>
    </citation>
    <scope>NUCLEOTIDE SEQUENCE [LARGE SCALE GENOMIC DNA]</scope>
    <source>
        <strain evidence="1 2">LS</strain>
        <tissue evidence="1">Full body</tissue>
    </source>
</reference>
<name>A0A0L0BQZ6_LUCCU</name>
<comment type="caution">
    <text evidence="1">The sequence shown here is derived from an EMBL/GenBank/DDBJ whole genome shotgun (WGS) entry which is preliminary data.</text>
</comment>
<dbReference type="Proteomes" id="UP000037069">
    <property type="component" value="Unassembled WGS sequence"/>
</dbReference>
<sequence>MKPLELENIPTASLTQRVNQHFERFAIYEALKIINDFGLNWEKRVSISVLYHEVVANPQDLCVPTHRFIISGGHIGFPNLHCHFNFHCVEWFLDRQSYRLNYLLDIGKYVNRSWRLIANLILTYKSECFPASPAKRIPVANRERQLQVQLRRDIDEIGMSPI</sequence>
<keyword evidence="2" id="KW-1185">Reference proteome</keyword>
<organism evidence="1 2">
    <name type="scientific">Lucilia cuprina</name>
    <name type="common">Green bottle fly</name>
    <name type="synonym">Australian sheep blowfly</name>
    <dbReference type="NCBI Taxonomy" id="7375"/>
    <lineage>
        <taxon>Eukaryota</taxon>
        <taxon>Metazoa</taxon>
        <taxon>Ecdysozoa</taxon>
        <taxon>Arthropoda</taxon>
        <taxon>Hexapoda</taxon>
        <taxon>Insecta</taxon>
        <taxon>Pterygota</taxon>
        <taxon>Neoptera</taxon>
        <taxon>Endopterygota</taxon>
        <taxon>Diptera</taxon>
        <taxon>Brachycera</taxon>
        <taxon>Muscomorpha</taxon>
        <taxon>Oestroidea</taxon>
        <taxon>Calliphoridae</taxon>
        <taxon>Luciliinae</taxon>
        <taxon>Lucilia</taxon>
    </lineage>
</organism>
<gene>
    <name evidence="1" type="ORF">FF38_12195</name>
</gene>
<evidence type="ECO:0000313" key="1">
    <source>
        <dbReference type="EMBL" id="KNC22505.1"/>
    </source>
</evidence>
<evidence type="ECO:0000313" key="2">
    <source>
        <dbReference type="Proteomes" id="UP000037069"/>
    </source>
</evidence>
<accession>A0A0L0BQZ6</accession>
<dbReference type="EMBL" id="JRES01001487">
    <property type="protein sequence ID" value="KNC22505.1"/>
    <property type="molecule type" value="Genomic_DNA"/>
</dbReference>